<dbReference type="RefSeq" id="WP_267265311.1">
    <property type="nucleotide sequence ID" value="NZ_JAOVZW010000010.1"/>
</dbReference>
<evidence type="ECO:0000313" key="2">
    <source>
        <dbReference type="EMBL" id="MCX8524002.1"/>
    </source>
</evidence>
<dbReference type="EMBL" id="JAOVZW010000010">
    <property type="protein sequence ID" value="MCX8524002.1"/>
    <property type="molecule type" value="Genomic_DNA"/>
</dbReference>
<keyword evidence="3" id="KW-1185">Reference proteome</keyword>
<evidence type="ECO:0000313" key="3">
    <source>
        <dbReference type="Proteomes" id="UP001073122"/>
    </source>
</evidence>
<comment type="caution">
    <text evidence="2">The sequence shown here is derived from an EMBL/GenBank/DDBJ whole genome shotgun (WGS) entry which is preliminary data.</text>
</comment>
<dbReference type="Proteomes" id="UP001073122">
    <property type="component" value="Unassembled WGS sequence"/>
</dbReference>
<reference evidence="2" key="1">
    <citation type="submission" date="2022-10" db="EMBL/GenBank/DDBJ databases">
        <title>Chryseobacterium sp. nov., a novel bacterial species.</title>
        <authorList>
            <person name="Cao Y."/>
        </authorList>
    </citation>
    <scope>NUCLEOTIDE SEQUENCE</scope>
    <source>
        <strain evidence="2">CCTCC AB2015118</strain>
    </source>
</reference>
<feature type="signal peptide" evidence="1">
    <location>
        <begin position="1"/>
        <end position="21"/>
    </location>
</feature>
<sequence length="129" mass="14638">MMRFFISLVLLSLIISCGKSTDNTIIGTWELVKSETGKGSEIIVDEDFDYSLQFHSNGTYKDFTNGKAFSGKFNINKRDILELVNPVTKDTTYFSYQLIRSSLILNEVNKFGNLACDEGCTEIFKKIDH</sequence>
<evidence type="ECO:0000256" key="1">
    <source>
        <dbReference type="SAM" id="SignalP"/>
    </source>
</evidence>
<organism evidence="2 3">
    <name type="scientific">Chryseobacterium formosus</name>
    <dbReference type="NCBI Taxonomy" id="1537363"/>
    <lineage>
        <taxon>Bacteria</taxon>
        <taxon>Pseudomonadati</taxon>
        <taxon>Bacteroidota</taxon>
        <taxon>Flavobacteriia</taxon>
        <taxon>Flavobacteriales</taxon>
        <taxon>Weeksellaceae</taxon>
        <taxon>Chryseobacterium group</taxon>
        <taxon>Chryseobacterium</taxon>
    </lineage>
</organism>
<gene>
    <name evidence="2" type="ORF">OF897_08705</name>
</gene>
<dbReference type="PROSITE" id="PS51257">
    <property type="entry name" value="PROKAR_LIPOPROTEIN"/>
    <property type="match status" value="1"/>
</dbReference>
<evidence type="ECO:0008006" key="4">
    <source>
        <dbReference type="Google" id="ProtNLM"/>
    </source>
</evidence>
<proteinExistence type="predicted"/>
<name>A0ABT3XPD3_9FLAO</name>
<protein>
    <recommendedName>
        <fullName evidence="4">Lipocalin-like domain-containing protein</fullName>
    </recommendedName>
</protein>
<accession>A0ABT3XPD3</accession>
<feature type="chain" id="PRO_5046350319" description="Lipocalin-like domain-containing protein" evidence="1">
    <location>
        <begin position="22"/>
        <end position="129"/>
    </location>
</feature>
<keyword evidence="1" id="KW-0732">Signal</keyword>